<dbReference type="PANTHER" id="PTHR34135:SF2">
    <property type="entry name" value="LYSOZYME"/>
    <property type="match status" value="1"/>
</dbReference>
<dbReference type="Pfam" id="PF01183">
    <property type="entry name" value="Glyco_hydro_25"/>
    <property type="match status" value="1"/>
</dbReference>
<dbReference type="GO" id="GO:0003796">
    <property type="term" value="F:lysozyme activity"/>
    <property type="evidence" value="ECO:0007669"/>
    <property type="project" value="InterPro"/>
</dbReference>
<comment type="caution">
    <text evidence="4">The sequence shown here is derived from an EMBL/GenBank/DDBJ whole genome shotgun (WGS) entry which is preliminary data.</text>
</comment>
<dbReference type="Gene3D" id="3.20.20.80">
    <property type="entry name" value="Glycosidases"/>
    <property type="match status" value="1"/>
</dbReference>
<dbReference type="OrthoDB" id="287365at2"/>
<reference evidence="4 5" key="1">
    <citation type="submission" date="2015-10" db="EMBL/GenBank/DDBJ databases">
        <title>Draft genome sequence of Streptomyces yokosukanensis DSM 40224, type strain for the species Streptomyces yokosukanensis.</title>
        <authorList>
            <person name="Ruckert C."/>
            <person name="Winkler A."/>
            <person name="Kalinowski J."/>
            <person name="Kampfer P."/>
            <person name="Glaeser S."/>
        </authorList>
    </citation>
    <scope>NUCLEOTIDE SEQUENCE [LARGE SCALE GENOMIC DNA]</scope>
    <source>
        <strain evidence="4 5">DSM 40224</strain>
    </source>
</reference>
<keyword evidence="5" id="KW-1185">Reference proteome</keyword>
<evidence type="ECO:0000313" key="4">
    <source>
        <dbReference type="EMBL" id="KUM98746.1"/>
    </source>
</evidence>
<dbReference type="PROSITE" id="PS51904">
    <property type="entry name" value="GLYCOSYL_HYDROL_F25_2"/>
    <property type="match status" value="1"/>
</dbReference>
<evidence type="ECO:0000256" key="1">
    <source>
        <dbReference type="ARBA" id="ARBA00010646"/>
    </source>
</evidence>
<dbReference type="AlphaFoldDB" id="A0A101NT27"/>
<sequence length="180" mass="20497">MSTKGIDVSSIQSETYDVKGLDFVFIKITEGHSYTNPKWVAQRKTARNAGLVTGFYHFARPGPFEVQADYFLSQINLVDGDILALDWEDPGISGAWKDAWIRRVQKKAPGHKVILYCDRDFWLNRDTTSFAGDGLWIAQYNGHPGRPDIEHSWVFHQYSAQPVDKDLGNFKDKAELVAWC</sequence>
<dbReference type="SUPFAM" id="SSF51445">
    <property type="entry name" value="(Trans)glycosidases"/>
    <property type="match status" value="1"/>
</dbReference>
<evidence type="ECO:0000256" key="2">
    <source>
        <dbReference type="ARBA" id="ARBA00022801"/>
    </source>
</evidence>
<keyword evidence="3" id="KW-0326">Glycosidase</keyword>
<dbReference type="InterPro" id="IPR002053">
    <property type="entry name" value="Glyco_hydro_25"/>
</dbReference>
<name>A0A101NT27_9ACTN</name>
<dbReference type="Proteomes" id="UP000053127">
    <property type="component" value="Unassembled WGS sequence"/>
</dbReference>
<dbReference type="EMBL" id="LMWN01000074">
    <property type="protein sequence ID" value="KUM98746.1"/>
    <property type="molecule type" value="Genomic_DNA"/>
</dbReference>
<accession>A0A101NT27</accession>
<evidence type="ECO:0000256" key="3">
    <source>
        <dbReference type="ARBA" id="ARBA00023295"/>
    </source>
</evidence>
<dbReference type="GO" id="GO:0016998">
    <property type="term" value="P:cell wall macromolecule catabolic process"/>
    <property type="evidence" value="ECO:0007669"/>
    <property type="project" value="InterPro"/>
</dbReference>
<dbReference type="RefSeq" id="WP_067136170.1">
    <property type="nucleotide sequence ID" value="NZ_JBFACD010000033.1"/>
</dbReference>
<dbReference type="PANTHER" id="PTHR34135">
    <property type="entry name" value="LYSOZYME"/>
    <property type="match status" value="1"/>
</dbReference>
<comment type="similarity">
    <text evidence="1">Belongs to the glycosyl hydrolase 25 family.</text>
</comment>
<keyword evidence="2" id="KW-0378">Hydrolase</keyword>
<dbReference type="SMART" id="SM00641">
    <property type="entry name" value="Glyco_25"/>
    <property type="match status" value="1"/>
</dbReference>
<dbReference type="GO" id="GO:0009253">
    <property type="term" value="P:peptidoglycan catabolic process"/>
    <property type="evidence" value="ECO:0007669"/>
    <property type="project" value="InterPro"/>
</dbReference>
<dbReference type="InterPro" id="IPR018077">
    <property type="entry name" value="Glyco_hydro_fam25_subgr"/>
</dbReference>
<dbReference type="GO" id="GO:0016052">
    <property type="term" value="P:carbohydrate catabolic process"/>
    <property type="evidence" value="ECO:0007669"/>
    <property type="project" value="TreeGrafter"/>
</dbReference>
<dbReference type="InterPro" id="IPR017853">
    <property type="entry name" value="GH"/>
</dbReference>
<organism evidence="4 5">
    <name type="scientific">Streptomyces yokosukanensis</name>
    <dbReference type="NCBI Taxonomy" id="67386"/>
    <lineage>
        <taxon>Bacteria</taxon>
        <taxon>Bacillati</taxon>
        <taxon>Actinomycetota</taxon>
        <taxon>Actinomycetes</taxon>
        <taxon>Kitasatosporales</taxon>
        <taxon>Streptomycetaceae</taxon>
        <taxon>Streptomyces</taxon>
    </lineage>
</organism>
<proteinExistence type="inferred from homology"/>
<protein>
    <submittedName>
        <fullName evidence="4">Muramidase</fullName>
    </submittedName>
</protein>
<evidence type="ECO:0000313" key="5">
    <source>
        <dbReference type="Proteomes" id="UP000053127"/>
    </source>
</evidence>
<dbReference type="CDD" id="cd00599">
    <property type="entry name" value="GH25_muramidase"/>
    <property type="match status" value="1"/>
</dbReference>
<dbReference type="STRING" id="67386.AQI95_41060"/>
<gene>
    <name evidence="4" type="ORF">AQI95_41060</name>
</gene>